<dbReference type="EMBL" id="JAGRRH010000024">
    <property type="protein sequence ID" value="KAG7342861.1"/>
    <property type="molecule type" value="Genomic_DNA"/>
</dbReference>
<feature type="compositionally biased region" description="Pro residues" evidence="1">
    <location>
        <begin position="519"/>
        <end position="569"/>
    </location>
</feature>
<feature type="chain" id="PRO_5039932752" evidence="2">
    <location>
        <begin position="22"/>
        <end position="711"/>
    </location>
</feature>
<dbReference type="OrthoDB" id="48545at2759"/>
<keyword evidence="5" id="KW-1185">Reference proteome</keyword>
<reference evidence="4" key="1">
    <citation type="journal article" date="2021" name="Sci. Rep.">
        <title>Diploid genomic architecture of Nitzschia inconspicua, an elite biomass production diatom.</title>
        <authorList>
            <person name="Oliver A."/>
            <person name="Podell S."/>
            <person name="Pinowska A."/>
            <person name="Traller J.C."/>
            <person name="Smith S.R."/>
            <person name="McClure R."/>
            <person name="Beliaev A."/>
            <person name="Bohutskyi P."/>
            <person name="Hill E.A."/>
            <person name="Rabines A."/>
            <person name="Zheng H."/>
            <person name="Allen L.Z."/>
            <person name="Kuo A."/>
            <person name="Grigoriev I.V."/>
            <person name="Allen A.E."/>
            <person name="Hazlebeck D."/>
            <person name="Allen E.E."/>
        </authorList>
    </citation>
    <scope>NUCLEOTIDE SEQUENCE</scope>
    <source>
        <strain evidence="4">Hildebrandi</strain>
    </source>
</reference>
<feature type="domain" description="Peptidase M11 gametolysin" evidence="3">
    <location>
        <begin position="273"/>
        <end position="454"/>
    </location>
</feature>
<evidence type="ECO:0000313" key="5">
    <source>
        <dbReference type="Proteomes" id="UP000693970"/>
    </source>
</evidence>
<dbReference type="AlphaFoldDB" id="A0A9K3KGF7"/>
<keyword evidence="2" id="KW-0732">Signal</keyword>
<reference evidence="4" key="2">
    <citation type="submission" date="2021-04" db="EMBL/GenBank/DDBJ databases">
        <authorList>
            <person name="Podell S."/>
        </authorList>
    </citation>
    <scope>NUCLEOTIDE SEQUENCE</scope>
    <source>
        <strain evidence="4">Hildebrandi</strain>
    </source>
</reference>
<feature type="signal peptide" evidence="2">
    <location>
        <begin position="1"/>
        <end position="21"/>
    </location>
</feature>
<gene>
    <name evidence="4" type="ORF">IV203_020805</name>
</gene>
<feature type="compositionally biased region" description="Low complexity" evidence="1">
    <location>
        <begin position="505"/>
        <end position="518"/>
    </location>
</feature>
<accession>A0A9K3KGF7</accession>
<protein>
    <submittedName>
        <fullName evidence="4">Parallel beta-helix repeat containing protein</fullName>
    </submittedName>
</protein>
<organism evidence="4 5">
    <name type="scientific">Nitzschia inconspicua</name>
    <dbReference type="NCBI Taxonomy" id="303405"/>
    <lineage>
        <taxon>Eukaryota</taxon>
        <taxon>Sar</taxon>
        <taxon>Stramenopiles</taxon>
        <taxon>Ochrophyta</taxon>
        <taxon>Bacillariophyta</taxon>
        <taxon>Bacillariophyceae</taxon>
        <taxon>Bacillariophycidae</taxon>
        <taxon>Bacillariales</taxon>
        <taxon>Bacillariaceae</taxon>
        <taxon>Nitzschia</taxon>
    </lineage>
</organism>
<dbReference type="InterPro" id="IPR008752">
    <property type="entry name" value="Peptidase_M11"/>
</dbReference>
<evidence type="ECO:0000259" key="3">
    <source>
        <dbReference type="Pfam" id="PF05548"/>
    </source>
</evidence>
<evidence type="ECO:0000313" key="4">
    <source>
        <dbReference type="EMBL" id="KAG7342861.1"/>
    </source>
</evidence>
<comment type="caution">
    <text evidence="4">The sequence shown here is derived from an EMBL/GenBank/DDBJ whole genome shotgun (WGS) entry which is preliminary data.</text>
</comment>
<dbReference type="Pfam" id="PF05548">
    <property type="entry name" value="Peptidase_M11"/>
    <property type="match status" value="1"/>
</dbReference>
<proteinExistence type="predicted"/>
<evidence type="ECO:0000256" key="2">
    <source>
        <dbReference type="SAM" id="SignalP"/>
    </source>
</evidence>
<feature type="region of interest" description="Disordered" evidence="1">
    <location>
        <begin position="505"/>
        <end position="569"/>
    </location>
</feature>
<name>A0A9K3KGF7_9STRA</name>
<sequence>MNFRTSALLIAIFVAPPAIMAINITSFRGSSPRKLRPINPENGQWNENIFEKEIACTLYLKEILLEPEIPSGDPLQDLENARTVTSWSCEVDDEEINGNAYGIQNNKRKNFKRFLDLTGVDEMYLDEHADSGNSILKVKGANMKFKELEITEEATFVIEDIPEERRRLAPSLGALKTKVIRVSGNNGAAPPTATAAQLKDDIFDDASCLKSQFAACSHGALTIIEGPIEEVTIATDPGGPAEFTKDWMEGNATALVAKGEYDLVLFCQPQTTGGWIAYAYINYWSSFYNNDWCQYVSVQLHEVGHNMNLAHAGEARSEYEDWTSMMGSGTNLDDEYMCFNSVNYYQLGWFPGQVADVAASTHMGSHAFVLNGVESAGLSGASNGKKIAVRVKNVNLEDTNLCCIDTQFYTDWRIRDIYLGYNFDSGTGINRDTAEYRNHVTVHQKDSNDPSAYSQSWLLAALQEGQEYTFPNFDGLGGGHTLHIKFSDQVNEDAFVEIYVTGITLTPNPTSPPSTNFPTSPPPTLPPPTSPPTKAPTPLPTRAPTPLPTRAPTPLPTRAPTRAPTPSPTPLRTTIFGNQNFEVGFGSVFISGGSNCARVLYSNRNCIRLRNNSGQASSMYTNARSVSGQKTLRLEFDYYSTATFLVEWRVPNGSWVIAGTVGVANTGFVRARVNFDSWVSRGRPGSIHLRIRSNTTNGVTYVDNVIFYGFK</sequence>
<dbReference type="Proteomes" id="UP000693970">
    <property type="component" value="Unassembled WGS sequence"/>
</dbReference>
<evidence type="ECO:0000256" key="1">
    <source>
        <dbReference type="SAM" id="MobiDB-lite"/>
    </source>
</evidence>